<sequence length="184" mass="20254">MKHPFTYALFFAAAMLMLSGCLIGKLRAPALPPGLNQPSPVTVTKINGLKLGLPNGWKSVKVSKRDRKSGGIIELKHKKYGSITIYKAPAMADARYGQVFTHTLVETVMPDYEAKGGGYAVKSGAIIRVYKGTVKAVGERVKFNAYTAYNISQGMSEYYMYALIIDKKRKAKVFYDFIAIANSI</sequence>
<protein>
    <recommendedName>
        <fullName evidence="2">Lipoprotein</fullName>
    </recommendedName>
</protein>
<accession>A0A3B1AMQ2</accession>
<dbReference type="PROSITE" id="PS51257">
    <property type="entry name" value="PROKAR_LIPOPROTEIN"/>
    <property type="match status" value="1"/>
</dbReference>
<evidence type="ECO:0000313" key="1">
    <source>
        <dbReference type="EMBL" id="VAW93946.1"/>
    </source>
</evidence>
<gene>
    <name evidence="1" type="ORF">MNBD_GAMMA23-1079</name>
</gene>
<organism evidence="1">
    <name type="scientific">hydrothermal vent metagenome</name>
    <dbReference type="NCBI Taxonomy" id="652676"/>
    <lineage>
        <taxon>unclassified sequences</taxon>
        <taxon>metagenomes</taxon>
        <taxon>ecological metagenomes</taxon>
    </lineage>
</organism>
<proteinExistence type="predicted"/>
<dbReference type="AlphaFoldDB" id="A0A3B1AMQ2"/>
<reference evidence="1" key="1">
    <citation type="submission" date="2018-06" db="EMBL/GenBank/DDBJ databases">
        <authorList>
            <person name="Zhirakovskaya E."/>
        </authorList>
    </citation>
    <scope>NUCLEOTIDE SEQUENCE</scope>
</reference>
<name>A0A3B1AMQ2_9ZZZZ</name>
<evidence type="ECO:0008006" key="2">
    <source>
        <dbReference type="Google" id="ProtNLM"/>
    </source>
</evidence>
<dbReference type="EMBL" id="UOFT01000035">
    <property type="protein sequence ID" value="VAW93946.1"/>
    <property type="molecule type" value="Genomic_DNA"/>
</dbReference>